<sequence length="309" mass="34879">MACISFFACVYRIIMAFTRAIVFSIFPAPKKSINDEIVLITGSGGVLGRALAIEFSKYGAFLCLWDIDEVENQKTYELLSTQYNHRRMVAMKVDITIPEEIHRAAERIRLDIGNVSIVVQNAGVVTCKNVLDLNQEDIKRTFNVNVISHYHINQAFLPAMIERHYGHIVAIASNCALFGLSHLGDYCASKFAIIGYMECVEDEIFRSKCSGVNTTIVILGPLKGGLNKRVTEIVIPDSVNFLPASFCAQRIVEGVITNQKFLYIPKFYRLLEFVKSFLPYDAFKAILSYVLNVHDPNLKRNRSRKPARL</sequence>
<keyword evidence="3" id="KW-0812">Transmembrane</keyword>
<dbReference type="GO" id="GO:0016020">
    <property type="term" value="C:membrane"/>
    <property type="evidence" value="ECO:0007669"/>
    <property type="project" value="UniProtKB-SubCell"/>
</dbReference>
<dbReference type="Proteomes" id="UP000663854">
    <property type="component" value="Unassembled WGS sequence"/>
</dbReference>
<keyword evidence="6" id="KW-0560">Oxidoreductase</keyword>
<keyword evidence="5" id="KW-1133">Transmembrane helix</keyword>
<dbReference type="EMBL" id="CAJNOL010000701">
    <property type="protein sequence ID" value="CAF1170664.1"/>
    <property type="molecule type" value="Genomic_DNA"/>
</dbReference>
<evidence type="ECO:0000313" key="16">
    <source>
        <dbReference type="EMBL" id="CAF3640716.1"/>
    </source>
</evidence>
<dbReference type="Proteomes" id="UP000663823">
    <property type="component" value="Unassembled WGS sequence"/>
</dbReference>
<evidence type="ECO:0000313" key="19">
    <source>
        <dbReference type="Proteomes" id="UP000663854"/>
    </source>
</evidence>
<organism evidence="13 19">
    <name type="scientific">Rotaria sordida</name>
    <dbReference type="NCBI Taxonomy" id="392033"/>
    <lineage>
        <taxon>Eukaryota</taxon>
        <taxon>Metazoa</taxon>
        <taxon>Spiralia</taxon>
        <taxon>Gnathifera</taxon>
        <taxon>Rotifera</taxon>
        <taxon>Eurotatoria</taxon>
        <taxon>Bdelloidea</taxon>
        <taxon>Philodinida</taxon>
        <taxon>Philodinidae</taxon>
        <taxon>Rotaria</taxon>
    </lineage>
</organism>
<protein>
    <recommendedName>
        <fullName evidence="10">Short-chain dehydrogenase/reductase 3</fullName>
    </recommendedName>
    <alternativeName>
        <fullName evidence="11">Retinal short-chain dehydrogenase/reductase 1</fullName>
    </alternativeName>
</protein>
<keyword evidence="7" id="KW-0443">Lipid metabolism</keyword>
<evidence type="ECO:0000256" key="1">
    <source>
        <dbReference type="ARBA" id="ARBA00004141"/>
    </source>
</evidence>
<dbReference type="SUPFAM" id="SSF51735">
    <property type="entry name" value="NAD(P)-binding Rossmann-fold domains"/>
    <property type="match status" value="1"/>
</dbReference>
<accession>A0A814AQA8</accession>
<comment type="caution">
    <text evidence="13">The sequence shown here is derived from an EMBL/GenBank/DDBJ whole genome shotgun (WGS) entry which is preliminary data.</text>
</comment>
<evidence type="ECO:0000256" key="2">
    <source>
        <dbReference type="ARBA" id="ARBA00006484"/>
    </source>
</evidence>
<dbReference type="GO" id="GO:0052650">
    <property type="term" value="F:all-trans-retinol dehydrogenase (NADP+) activity"/>
    <property type="evidence" value="ECO:0007669"/>
    <property type="project" value="UniProtKB-ARBA"/>
</dbReference>
<dbReference type="PANTHER" id="PTHR24322">
    <property type="entry name" value="PKSB"/>
    <property type="match status" value="1"/>
</dbReference>
<comment type="function">
    <text evidence="9">Catalyzes the reduction of all-trans-retinal to all-trans-retinol in the presence of NADPH.</text>
</comment>
<dbReference type="Proteomes" id="UP000663870">
    <property type="component" value="Unassembled WGS sequence"/>
</dbReference>
<evidence type="ECO:0000256" key="10">
    <source>
        <dbReference type="ARBA" id="ARBA00068717"/>
    </source>
</evidence>
<dbReference type="Pfam" id="PF00106">
    <property type="entry name" value="adh_short"/>
    <property type="match status" value="1"/>
</dbReference>
<dbReference type="Gene3D" id="3.40.50.720">
    <property type="entry name" value="NAD(P)-binding Rossmann-like Domain"/>
    <property type="match status" value="1"/>
</dbReference>
<keyword evidence="4" id="KW-0521">NADP</keyword>
<dbReference type="InterPro" id="IPR002347">
    <property type="entry name" value="SDR_fam"/>
</dbReference>
<dbReference type="PRINTS" id="PR00080">
    <property type="entry name" value="SDRFAMILY"/>
</dbReference>
<keyword evidence="20" id="KW-1185">Reference proteome</keyword>
<evidence type="ECO:0000313" key="18">
    <source>
        <dbReference type="EMBL" id="CAF3957956.1"/>
    </source>
</evidence>
<dbReference type="EMBL" id="CAJOBD010000306">
    <property type="protein sequence ID" value="CAF3640716.1"/>
    <property type="molecule type" value="Genomic_DNA"/>
</dbReference>
<evidence type="ECO:0000256" key="9">
    <source>
        <dbReference type="ARBA" id="ARBA00059620"/>
    </source>
</evidence>
<evidence type="ECO:0000256" key="5">
    <source>
        <dbReference type="ARBA" id="ARBA00022989"/>
    </source>
</evidence>
<dbReference type="FunFam" id="3.40.50.720:FF:000131">
    <property type="entry name" value="Short-chain dehydrogenase/reductase 3"/>
    <property type="match status" value="1"/>
</dbReference>
<dbReference type="Proteomes" id="UP000663836">
    <property type="component" value="Unassembled WGS sequence"/>
</dbReference>
<dbReference type="InterPro" id="IPR036291">
    <property type="entry name" value="NAD(P)-bd_dom_sf"/>
</dbReference>
<evidence type="ECO:0000256" key="11">
    <source>
        <dbReference type="ARBA" id="ARBA00082544"/>
    </source>
</evidence>
<evidence type="ECO:0000313" key="17">
    <source>
        <dbReference type="EMBL" id="CAF3672540.1"/>
    </source>
</evidence>
<evidence type="ECO:0000256" key="4">
    <source>
        <dbReference type="ARBA" id="ARBA00022857"/>
    </source>
</evidence>
<evidence type="ECO:0000256" key="12">
    <source>
        <dbReference type="RuleBase" id="RU000363"/>
    </source>
</evidence>
<dbReference type="PANTHER" id="PTHR24322:SF736">
    <property type="entry name" value="RETINOL DEHYDROGENASE 10"/>
    <property type="match status" value="1"/>
</dbReference>
<evidence type="ECO:0000256" key="3">
    <source>
        <dbReference type="ARBA" id="ARBA00022692"/>
    </source>
</evidence>
<gene>
    <name evidence="18" type="ORF">FNK824_LOCUS23611</name>
    <name evidence="16" type="ORF">JBS370_LOCUS5790</name>
    <name evidence="14" type="ORF">JXQ802_LOCUS22778</name>
    <name evidence="15" type="ORF">JXQ802_LOCUS22808</name>
    <name evidence="17" type="ORF">OTI717_LOCUS10664</name>
    <name evidence="13" type="ORF">PYM288_LOCUS10264</name>
</gene>
<dbReference type="AlphaFoldDB" id="A0A814AQA8"/>
<dbReference type="EMBL" id="CAJOAX010000974">
    <property type="protein sequence ID" value="CAF3672540.1"/>
    <property type="molecule type" value="Genomic_DNA"/>
</dbReference>
<evidence type="ECO:0000313" key="13">
    <source>
        <dbReference type="EMBL" id="CAF0915799.1"/>
    </source>
</evidence>
<comment type="similarity">
    <text evidence="2 12">Belongs to the short-chain dehydrogenases/reductases (SDR) family.</text>
</comment>
<name>A0A814AQA8_9BILA</name>
<evidence type="ECO:0000313" key="14">
    <source>
        <dbReference type="EMBL" id="CAF1170664.1"/>
    </source>
</evidence>
<evidence type="ECO:0000313" key="15">
    <source>
        <dbReference type="EMBL" id="CAF1171260.1"/>
    </source>
</evidence>
<proteinExistence type="inferred from homology"/>
<evidence type="ECO:0000256" key="8">
    <source>
        <dbReference type="ARBA" id="ARBA00023136"/>
    </source>
</evidence>
<keyword evidence="8" id="KW-0472">Membrane</keyword>
<dbReference type="EMBL" id="CAJNOL010000702">
    <property type="protein sequence ID" value="CAF1171260.1"/>
    <property type="molecule type" value="Genomic_DNA"/>
</dbReference>
<dbReference type="EMBL" id="CAJNOH010000159">
    <property type="protein sequence ID" value="CAF0915799.1"/>
    <property type="molecule type" value="Genomic_DNA"/>
</dbReference>
<reference evidence="13" key="1">
    <citation type="submission" date="2021-02" db="EMBL/GenBank/DDBJ databases">
        <authorList>
            <person name="Nowell W R."/>
        </authorList>
    </citation>
    <scope>NUCLEOTIDE SEQUENCE</scope>
</reference>
<evidence type="ECO:0000313" key="20">
    <source>
        <dbReference type="Proteomes" id="UP000663870"/>
    </source>
</evidence>
<evidence type="ECO:0000256" key="7">
    <source>
        <dbReference type="ARBA" id="ARBA00023098"/>
    </source>
</evidence>
<comment type="subcellular location">
    <subcellularLocation>
        <location evidence="1">Membrane</location>
        <topology evidence="1">Multi-pass membrane protein</topology>
    </subcellularLocation>
</comment>
<dbReference type="Proteomes" id="UP000663874">
    <property type="component" value="Unassembled WGS sequence"/>
</dbReference>
<dbReference type="EMBL" id="CAJOBE010005041">
    <property type="protein sequence ID" value="CAF3957956.1"/>
    <property type="molecule type" value="Genomic_DNA"/>
</dbReference>
<dbReference type="PRINTS" id="PR00081">
    <property type="entry name" value="GDHRDH"/>
</dbReference>
<evidence type="ECO:0000256" key="6">
    <source>
        <dbReference type="ARBA" id="ARBA00023002"/>
    </source>
</evidence>